<dbReference type="CDD" id="cd00082">
    <property type="entry name" value="HisKA"/>
    <property type="match status" value="1"/>
</dbReference>
<evidence type="ECO:0000256" key="1">
    <source>
        <dbReference type="ARBA" id="ARBA00000085"/>
    </source>
</evidence>
<evidence type="ECO:0000256" key="12">
    <source>
        <dbReference type="ARBA" id="ARBA00023012"/>
    </source>
</evidence>
<keyword evidence="12" id="KW-0902">Two-component regulatory system</keyword>
<dbReference type="Gene3D" id="3.30.565.10">
    <property type="entry name" value="Histidine kinase-like ATPase, C-terminal domain"/>
    <property type="match status" value="1"/>
</dbReference>
<keyword evidence="13 14" id="KW-0472">Membrane</keyword>
<dbReference type="SUPFAM" id="SSF55874">
    <property type="entry name" value="ATPase domain of HSP90 chaperone/DNA topoisomerase II/histidine kinase"/>
    <property type="match status" value="1"/>
</dbReference>
<evidence type="ECO:0000256" key="9">
    <source>
        <dbReference type="ARBA" id="ARBA00022777"/>
    </source>
</evidence>
<dbReference type="SUPFAM" id="SSF47384">
    <property type="entry name" value="Homodimeric domain of signal transducing histidine kinase"/>
    <property type="match status" value="1"/>
</dbReference>
<dbReference type="PROSITE" id="PS50109">
    <property type="entry name" value="HIS_KIN"/>
    <property type="match status" value="1"/>
</dbReference>
<keyword evidence="4" id="KW-1003">Cell membrane</keyword>
<keyword evidence="11 14" id="KW-1133">Transmembrane helix</keyword>
<keyword evidence="7 14" id="KW-0812">Transmembrane</keyword>
<evidence type="ECO:0000256" key="2">
    <source>
        <dbReference type="ARBA" id="ARBA00004651"/>
    </source>
</evidence>
<gene>
    <name evidence="16" type="ORF">K5V21_01355</name>
</gene>
<dbReference type="EC" id="2.7.13.3" evidence="3"/>
<dbReference type="InterPro" id="IPR050398">
    <property type="entry name" value="HssS/ArlS-like"/>
</dbReference>
<evidence type="ECO:0000256" key="6">
    <source>
        <dbReference type="ARBA" id="ARBA00022679"/>
    </source>
</evidence>
<dbReference type="InterPro" id="IPR036890">
    <property type="entry name" value="HATPase_C_sf"/>
</dbReference>
<evidence type="ECO:0000256" key="11">
    <source>
        <dbReference type="ARBA" id="ARBA00022989"/>
    </source>
</evidence>
<dbReference type="Proteomes" id="UP001299068">
    <property type="component" value="Unassembled WGS sequence"/>
</dbReference>
<proteinExistence type="predicted"/>
<evidence type="ECO:0000256" key="8">
    <source>
        <dbReference type="ARBA" id="ARBA00022741"/>
    </source>
</evidence>
<evidence type="ECO:0000256" key="14">
    <source>
        <dbReference type="SAM" id="Phobius"/>
    </source>
</evidence>
<evidence type="ECO:0000313" key="16">
    <source>
        <dbReference type="EMBL" id="MBY0754092.1"/>
    </source>
</evidence>
<keyword evidence="9 16" id="KW-0418">Kinase</keyword>
<dbReference type="RefSeq" id="WP_221858486.1">
    <property type="nucleotide sequence ID" value="NZ_JAIKTU010000001.1"/>
</dbReference>
<evidence type="ECO:0000256" key="10">
    <source>
        <dbReference type="ARBA" id="ARBA00022840"/>
    </source>
</evidence>
<dbReference type="InterPro" id="IPR003661">
    <property type="entry name" value="HisK_dim/P_dom"/>
</dbReference>
<name>A0ABS7KTW2_CLOSR</name>
<dbReference type="InterPro" id="IPR036097">
    <property type="entry name" value="HisK_dim/P_sf"/>
</dbReference>
<keyword evidence="6" id="KW-0808">Transferase</keyword>
<comment type="subcellular location">
    <subcellularLocation>
        <location evidence="2">Cell membrane</location>
        <topology evidence="2">Multi-pass membrane protein</topology>
    </subcellularLocation>
</comment>
<organism evidence="16 17">
    <name type="scientific">Clostridium sardiniense</name>
    <name type="common">Clostridium absonum</name>
    <dbReference type="NCBI Taxonomy" id="29369"/>
    <lineage>
        <taxon>Bacteria</taxon>
        <taxon>Bacillati</taxon>
        <taxon>Bacillota</taxon>
        <taxon>Clostridia</taxon>
        <taxon>Eubacteriales</taxon>
        <taxon>Clostridiaceae</taxon>
        <taxon>Clostridium</taxon>
    </lineage>
</organism>
<evidence type="ECO:0000256" key="7">
    <source>
        <dbReference type="ARBA" id="ARBA00022692"/>
    </source>
</evidence>
<feature type="transmembrane region" description="Helical" evidence="14">
    <location>
        <begin position="20"/>
        <end position="41"/>
    </location>
</feature>
<feature type="domain" description="Histidine kinase" evidence="15">
    <location>
        <begin position="273"/>
        <end position="476"/>
    </location>
</feature>
<evidence type="ECO:0000256" key="5">
    <source>
        <dbReference type="ARBA" id="ARBA00022553"/>
    </source>
</evidence>
<dbReference type="CDD" id="cd00075">
    <property type="entry name" value="HATPase"/>
    <property type="match status" value="1"/>
</dbReference>
<evidence type="ECO:0000256" key="13">
    <source>
        <dbReference type="ARBA" id="ARBA00023136"/>
    </source>
</evidence>
<dbReference type="GO" id="GO:0016301">
    <property type="term" value="F:kinase activity"/>
    <property type="evidence" value="ECO:0007669"/>
    <property type="project" value="UniProtKB-KW"/>
</dbReference>
<accession>A0ABS7KTW2</accession>
<feature type="transmembrane region" description="Helical" evidence="14">
    <location>
        <begin position="191"/>
        <end position="213"/>
    </location>
</feature>
<dbReference type="InterPro" id="IPR003594">
    <property type="entry name" value="HATPase_dom"/>
</dbReference>
<evidence type="ECO:0000259" key="15">
    <source>
        <dbReference type="PROSITE" id="PS50109"/>
    </source>
</evidence>
<dbReference type="InterPro" id="IPR005467">
    <property type="entry name" value="His_kinase_dom"/>
</dbReference>
<reference evidence="16 17" key="1">
    <citation type="journal article" date="2021" name="Cell Host Microbe">
        <title>in vivo commensal control of Clostridioides difficile virulence.</title>
        <authorList>
            <person name="Girinathan B.P."/>
            <person name="Dibenedetto N."/>
            <person name="Worley J.N."/>
            <person name="Peltier J."/>
            <person name="Arrieta-Ortiz M.L."/>
            <person name="Rupa Christinal Immanuel S."/>
            <person name="Lavin R."/>
            <person name="Delaney M.L."/>
            <person name="Cummins C."/>
            <person name="Hoffmann M."/>
            <person name="Luo Y."/>
            <person name="Gonzalez-Escalona N."/>
            <person name="Allard M."/>
            <person name="Onderdonk A.B."/>
            <person name="Gerber G.K."/>
            <person name="Sonenshein A.L."/>
            <person name="Baliga N."/>
            <person name="Dupuy B."/>
            <person name="Bry L."/>
        </authorList>
    </citation>
    <scope>NUCLEOTIDE SEQUENCE [LARGE SCALE GENOMIC DNA]</scope>
    <source>
        <strain evidence="16 17">DSM 599</strain>
    </source>
</reference>
<dbReference type="PANTHER" id="PTHR45528:SF1">
    <property type="entry name" value="SENSOR HISTIDINE KINASE CPXA"/>
    <property type="match status" value="1"/>
</dbReference>
<dbReference type="Gene3D" id="1.10.287.130">
    <property type="match status" value="1"/>
</dbReference>
<dbReference type="EMBL" id="JAIKTU010000001">
    <property type="protein sequence ID" value="MBY0754092.1"/>
    <property type="molecule type" value="Genomic_DNA"/>
</dbReference>
<dbReference type="PRINTS" id="PR00344">
    <property type="entry name" value="BCTRLSENSOR"/>
</dbReference>
<keyword evidence="10" id="KW-0067">ATP-binding</keyword>
<dbReference type="SMART" id="SM00387">
    <property type="entry name" value="HATPase_c"/>
    <property type="match status" value="1"/>
</dbReference>
<dbReference type="Pfam" id="PF00512">
    <property type="entry name" value="HisKA"/>
    <property type="match status" value="1"/>
</dbReference>
<dbReference type="SMART" id="SM00388">
    <property type="entry name" value="HisKA"/>
    <property type="match status" value="1"/>
</dbReference>
<keyword evidence="5" id="KW-0597">Phosphoprotein</keyword>
<protein>
    <recommendedName>
        <fullName evidence="3">histidine kinase</fullName>
        <ecNumber evidence="3">2.7.13.3</ecNumber>
    </recommendedName>
</protein>
<dbReference type="Gene3D" id="6.10.340.10">
    <property type="match status" value="1"/>
</dbReference>
<evidence type="ECO:0000256" key="4">
    <source>
        <dbReference type="ARBA" id="ARBA00022475"/>
    </source>
</evidence>
<comment type="catalytic activity">
    <reaction evidence="1">
        <text>ATP + protein L-histidine = ADP + protein N-phospho-L-histidine.</text>
        <dbReference type="EC" id="2.7.13.3"/>
    </reaction>
</comment>
<evidence type="ECO:0000313" key="17">
    <source>
        <dbReference type="Proteomes" id="UP001299068"/>
    </source>
</evidence>
<dbReference type="Pfam" id="PF02518">
    <property type="entry name" value="HATPase_c"/>
    <property type="match status" value="1"/>
</dbReference>
<dbReference type="PANTHER" id="PTHR45528">
    <property type="entry name" value="SENSOR HISTIDINE KINASE CPXA"/>
    <property type="match status" value="1"/>
</dbReference>
<sequence>MVLELYKMIAMKNKPVSIRYKILSFLLIVSILSSFIIYILFKLAVSPDIEMYINTNLLDLTNTIESKYNQDVIDKDISPEEKFKDLIDILSNEINDSKLMSGIHIALFNSSSKVLYPHDNITSDLTNDLLNQAFTSIDFKNQSNKNKILKLYSNNNSYYASIIKTDIYKEDYLLIYLSKDIIDSFLKPLDYTMIIILALTTLISIVLSHFMAISLSKPIKELSNITKDIANGHYKPLKDDNNIKEIIELNENISHMVYRLEKYYSSQKTAFQNASHELRTPLMSIQGYAEGIKYGVFDDLDTPTDIIIAESKRLNAIVERLLELSKLDTYDFELKLEYLNLYDVLKDYSNRLVGLTYKDDLEILIDCPKNILIHTDEYLLSKVILNLLSNCLRYANKVVIISAQLDDSYINIKISDDGKGFDEDDLKNMFSRFYKGKGGKFGLGLPIAKSAITYINGEISANNTDIGAEFTIKLPL</sequence>
<keyword evidence="8" id="KW-0547">Nucleotide-binding</keyword>
<evidence type="ECO:0000256" key="3">
    <source>
        <dbReference type="ARBA" id="ARBA00012438"/>
    </source>
</evidence>
<keyword evidence="17" id="KW-1185">Reference proteome</keyword>
<dbReference type="InterPro" id="IPR004358">
    <property type="entry name" value="Sig_transdc_His_kin-like_C"/>
</dbReference>
<comment type="caution">
    <text evidence="16">The sequence shown here is derived from an EMBL/GenBank/DDBJ whole genome shotgun (WGS) entry which is preliminary data.</text>
</comment>